<dbReference type="GeneID" id="41990086"/>
<protein>
    <submittedName>
        <fullName evidence="1">Uncharacterized protein</fullName>
    </submittedName>
</protein>
<evidence type="ECO:0000313" key="1">
    <source>
        <dbReference type="EMBL" id="RBR26563.1"/>
    </source>
</evidence>
<name>A0A366SB47_9HYPO</name>
<sequence length="75" mass="8004">MQGPGNESFLLPFSGMPSQLHLQNAHSLMFQGADEPDQPRVRVSLNINSGPMVTFPLVITANDAFLTGPGAPGHF</sequence>
<dbReference type="Proteomes" id="UP000253153">
    <property type="component" value="Unassembled WGS sequence"/>
</dbReference>
<keyword evidence="2" id="KW-1185">Reference proteome</keyword>
<gene>
    <name evidence="1" type="ORF">FIESC28_00639</name>
</gene>
<organism evidence="1 2">
    <name type="scientific">Fusarium coffeatum</name>
    <dbReference type="NCBI Taxonomy" id="231269"/>
    <lineage>
        <taxon>Eukaryota</taxon>
        <taxon>Fungi</taxon>
        <taxon>Dikarya</taxon>
        <taxon>Ascomycota</taxon>
        <taxon>Pezizomycotina</taxon>
        <taxon>Sordariomycetes</taxon>
        <taxon>Hypocreomycetidae</taxon>
        <taxon>Hypocreales</taxon>
        <taxon>Nectriaceae</taxon>
        <taxon>Fusarium</taxon>
        <taxon>Fusarium incarnatum-equiseti species complex</taxon>
    </lineage>
</organism>
<dbReference type="AlphaFoldDB" id="A0A366SB47"/>
<dbReference type="OrthoDB" id="10340234at2759"/>
<comment type="caution">
    <text evidence="1">The sequence shown here is derived from an EMBL/GenBank/DDBJ whole genome shotgun (WGS) entry which is preliminary data.</text>
</comment>
<evidence type="ECO:0000313" key="2">
    <source>
        <dbReference type="Proteomes" id="UP000253153"/>
    </source>
</evidence>
<dbReference type="RefSeq" id="XP_031021154.1">
    <property type="nucleotide sequence ID" value="XM_031154790.1"/>
</dbReference>
<proteinExistence type="predicted"/>
<dbReference type="EMBL" id="QKXC01000016">
    <property type="protein sequence ID" value="RBR26563.1"/>
    <property type="molecule type" value="Genomic_DNA"/>
</dbReference>
<accession>A0A366SB47</accession>
<reference evidence="1 2" key="1">
    <citation type="submission" date="2018-06" db="EMBL/GenBank/DDBJ databases">
        <title>Fusarium incarnatum-equiseti species complex species 28.</title>
        <authorList>
            <person name="Gardiner D.M."/>
        </authorList>
    </citation>
    <scope>NUCLEOTIDE SEQUENCE [LARGE SCALE GENOMIC DNA]</scope>
    <source>
        <strain evidence="1 2">FIESC_28</strain>
    </source>
</reference>